<dbReference type="InterPro" id="IPR056552">
    <property type="entry name" value="Ribonucl_Kappa"/>
</dbReference>
<keyword evidence="2 5" id="KW-0812">Transmembrane</keyword>
<dbReference type="OrthoDB" id="67317at2759"/>
<reference evidence="6 7" key="1">
    <citation type="submission" date="2016-07" db="EMBL/GenBank/DDBJ databases">
        <title>Pervasive Adenine N6-methylation of Active Genes in Fungi.</title>
        <authorList>
            <consortium name="DOE Joint Genome Institute"/>
            <person name="Mondo S.J."/>
            <person name="Dannebaum R.O."/>
            <person name="Kuo R.C."/>
            <person name="Labutti K."/>
            <person name="Haridas S."/>
            <person name="Kuo A."/>
            <person name="Salamov A."/>
            <person name="Ahrendt S.R."/>
            <person name="Lipzen A."/>
            <person name="Sullivan W."/>
            <person name="Andreopoulos W.B."/>
            <person name="Clum A."/>
            <person name="Lindquist E."/>
            <person name="Daum C."/>
            <person name="Ramamoorthy G.K."/>
            <person name="Gryganskyi A."/>
            <person name="Culley D."/>
            <person name="Magnuson J.K."/>
            <person name="James T.Y."/>
            <person name="O'Malley M.A."/>
            <person name="Stajich J.E."/>
            <person name="Spatafora J.W."/>
            <person name="Visel A."/>
            <person name="Grigoriev I.V."/>
        </authorList>
    </citation>
    <scope>NUCLEOTIDE SEQUENCE [LARGE SCALE GENOMIC DNA]</scope>
    <source>
        <strain evidence="6 7">PL171</strain>
    </source>
</reference>
<dbReference type="EMBL" id="MCFL01000010">
    <property type="protein sequence ID" value="ORZ38085.1"/>
    <property type="molecule type" value="Genomic_DNA"/>
</dbReference>
<dbReference type="Pfam" id="PF23489">
    <property type="entry name" value="V-ATPase_su_f"/>
    <property type="match status" value="1"/>
</dbReference>
<comment type="caution">
    <text evidence="6">The sequence shown here is derived from an EMBL/GenBank/DDBJ whole genome shotgun (WGS) entry which is preliminary data.</text>
</comment>
<evidence type="ECO:0000256" key="5">
    <source>
        <dbReference type="SAM" id="Phobius"/>
    </source>
</evidence>
<proteinExistence type="predicted"/>
<evidence type="ECO:0000313" key="7">
    <source>
        <dbReference type="Proteomes" id="UP000193411"/>
    </source>
</evidence>
<organism evidence="6 7">
    <name type="scientific">Catenaria anguillulae PL171</name>
    <dbReference type="NCBI Taxonomy" id="765915"/>
    <lineage>
        <taxon>Eukaryota</taxon>
        <taxon>Fungi</taxon>
        <taxon>Fungi incertae sedis</taxon>
        <taxon>Blastocladiomycota</taxon>
        <taxon>Blastocladiomycetes</taxon>
        <taxon>Blastocladiales</taxon>
        <taxon>Catenariaceae</taxon>
        <taxon>Catenaria</taxon>
    </lineage>
</organism>
<keyword evidence="7" id="KW-1185">Reference proteome</keyword>
<comment type="subcellular location">
    <subcellularLocation>
        <location evidence="1">Membrane</location>
    </subcellularLocation>
</comment>
<dbReference type="STRING" id="765915.A0A1Y2HU08"/>
<dbReference type="GO" id="GO:0016020">
    <property type="term" value="C:membrane"/>
    <property type="evidence" value="ECO:0007669"/>
    <property type="project" value="UniProtKB-SubCell"/>
</dbReference>
<gene>
    <name evidence="6" type="ORF">BCR44DRAFT_1497652</name>
</gene>
<keyword evidence="4 5" id="KW-0472">Membrane</keyword>
<protein>
    <submittedName>
        <fullName evidence="6">Uncharacterized protein</fullName>
    </submittedName>
</protein>
<keyword evidence="3 5" id="KW-1133">Transmembrane helix</keyword>
<dbReference type="AlphaFoldDB" id="A0A1Y2HU08"/>
<evidence type="ECO:0000256" key="4">
    <source>
        <dbReference type="ARBA" id="ARBA00023136"/>
    </source>
</evidence>
<dbReference type="Proteomes" id="UP000193411">
    <property type="component" value="Unassembled WGS sequence"/>
</dbReference>
<accession>A0A1Y2HU08</accession>
<feature type="transmembrane region" description="Helical" evidence="5">
    <location>
        <begin position="12"/>
        <end position="31"/>
    </location>
</feature>
<feature type="transmembrane region" description="Helical" evidence="5">
    <location>
        <begin position="51"/>
        <end position="71"/>
    </location>
</feature>
<evidence type="ECO:0000313" key="6">
    <source>
        <dbReference type="EMBL" id="ORZ38085.1"/>
    </source>
</evidence>
<evidence type="ECO:0000256" key="2">
    <source>
        <dbReference type="ARBA" id="ARBA00022692"/>
    </source>
</evidence>
<evidence type="ECO:0000256" key="3">
    <source>
        <dbReference type="ARBA" id="ARBA00022989"/>
    </source>
</evidence>
<name>A0A1Y2HU08_9FUNG</name>
<evidence type="ECO:0000256" key="1">
    <source>
        <dbReference type="ARBA" id="ARBA00004370"/>
    </source>
</evidence>
<sequence>MQPVISKGKTVLLNLTCVIGIIFLLLVGAFFDVGAPTLVKGHHAPADPHLTAMSCYYGAAIYGGLLAFGLMQNYLHNRNPNQHF</sequence>